<protein>
    <submittedName>
        <fullName evidence="1">Group III truncated hemoglobin</fullName>
    </submittedName>
</protein>
<dbReference type="KEGG" id="smas:HUE87_06660"/>
<dbReference type="GO" id="GO:0019825">
    <property type="term" value="F:oxygen binding"/>
    <property type="evidence" value="ECO:0007669"/>
    <property type="project" value="InterPro"/>
</dbReference>
<dbReference type="Gene3D" id="1.10.490.10">
    <property type="entry name" value="Globins"/>
    <property type="match status" value="1"/>
</dbReference>
<gene>
    <name evidence="1" type="ORF">HUE87_06660</name>
</gene>
<proteinExistence type="predicted"/>
<evidence type="ECO:0000313" key="1">
    <source>
        <dbReference type="EMBL" id="QOY53603.1"/>
    </source>
</evidence>
<reference evidence="1 2" key="1">
    <citation type="submission" date="2020-05" db="EMBL/GenBank/DDBJ databases">
        <title>Sulfurimonas marisnigri, sp. nov., and Sulfurimonas baltica, sp. nov., manganese oxide reducing chemolithoautotrophs of the class Epsilonproteobacteria isolated from the pelagic redoxclines of the Black and Baltic Seas and emended description of the genus Sulfurimonas.</title>
        <authorList>
            <person name="Henkel J.V."/>
            <person name="Laudan C."/>
            <person name="Werner J."/>
            <person name="Neu T."/>
            <person name="Plewe S."/>
            <person name="Sproer C."/>
            <person name="Bunk B."/>
            <person name="Schulz-Vogt H.N."/>
        </authorList>
    </citation>
    <scope>NUCLEOTIDE SEQUENCE [LARGE SCALE GENOMIC DNA]</scope>
    <source>
        <strain evidence="1 2">SoZ1</strain>
    </source>
</reference>
<organism evidence="1 2">
    <name type="scientific">Candidatus Sulfurimonas marisnigri</name>
    <dbReference type="NCBI Taxonomy" id="2740405"/>
    <lineage>
        <taxon>Bacteria</taxon>
        <taxon>Pseudomonadati</taxon>
        <taxon>Campylobacterota</taxon>
        <taxon>Epsilonproteobacteria</taxon>
        <taxon>Campylobacterales</taxon>
        <taxon>Sulfurimonadaceae</taxon>
        <taxon>Sulfurimonas</taxon>
    </lineage>
</organism>
<name>A0A7S7LY32_9BACT</name>
<accession>A0A7S7LY32</accession>
<sequence>MLELQNSITRKNIKNLMTLFYERAICDKELGPFFIHELGDDIASEDWKEHIELLADFWLAKLLGEKTYKGDLSGAHIRVPHIKKESFMKWIELFSASADEVYVSDISDRFKEKGLLFSEQFMRDLNI</sequence>
<keyword evidence="2" id="KW-1185">Reference proteome</keyword>
<dbReference type="RefSeq" id="WP_194365438.1">
    <property type="nucleotide sequence ID" value="NZ_CP054493.1"/>
</dbReference>
<dbReference type="InterPro" id="IPR012292">
    <property type="entry name" value="Globin/Proto"/>
</dbReference>
<dbReference type="CDD" id="cd08916">
    <property type="entry name" value="TrHb3_P"/>
    <property type="match status" value="1"/>
</dbReference>
<dbReference type="InterPro" id="IPR009050">
    <property type="entry name" value="Globin-like_sf"/>
</dbReference>
<dbReference type="AlphaFoldDB" id="A0A7S7LY32"/>
<dbReference type="SUPFAM" id="SSF46458">
    <property type="entry name" value="Globin-like"/>
    <property type="match status" value="1"/>
</dbReference>
<dbReference type="EMBL" id="CP054493">
    <property type="protein sequence ID" value="QOY53603.1"/>
    <property type="molecule type" value="Genomic_DNA"/>
</dbReference>
<dbReference type="Proteomes" id="UP000593836">
    <property type="component" value="Chromosome"/>
</dbReference>
<dbReference type="GO" id="GO:0020037">
    <property type="term" value="F:heme binding"/>
    <property type="evidence" value="ECO:0007669"/>
    <property type="project" value="InterPro"/>
</dbReference>
<evidence type="ECO:0000313" key="2">
    <source>
        <dbReference type="Proteomes" id="UP000593836"/>
    </source>
</evidence>